<dbReference type="RefSeq" id="WP_206721631.1">
    <property type="nucleotide sequence ID" value="NZ_CP071090.1"/>
</dbReference>
<gene>
    <name evidence="3" type="ORF">JY651_32885</name>
</gene>
<evidence type="ECO:0000313" key="4">
    <source>
        <dbReference type="Proteomes" id="UP000662747"/>
    </source>
</evidence>
<dbReference type="InterPro" id="IPR032710">
    <property type="entry name" value="NTF2-like_dom_sf"/>
</dbReference>
<keyword evidence="1" id="KW-0732">Signal</keyword>
<sequence>MMKPLATCLVLLVLAAPALAAQKEEDVVIATLHSTCETFRTGNESLAAEYLGDGFTLTDTSGNVTTREQTLLELRNKEPRYEVFRNHDMKVRLYGDTAVVNGITSVKGVAGGKAFAAELRFTDTLVKRNGRWRVVASHVSPMPKPAEAKQGRRPAATR</sequence>
<feature type="signal peptide" evidence="1">
    <location>
        <begin position="1"/>
        <end position="20"/>
    </location>
</feature>
<evidence type="ECO:0000313" key="3">
    <source>
        <dbReference type="EMBL" id="QSQ20050.1"/>
    </source>
</evidence>
<name>A0ABX7NR67_9BACT</name>
<organism evidence="3 4">
    <name type="scientific">Pyxidicoccus parkwayensis</name>
    <dbReference type="NCBI Taxonomy" id="2813578"/>
    <lineage>
        <taxon>Bacteria</taxon>
        <taxon>Pseudomonadati</taxon>
        <taxon>Myxococcota</taxon>
        <taxon>Myxococcia</taxon>
        <taxon>Myxococcales</taxon>
        <taxon>Cystobacterineae</taxon>
        <taxon>Myxococcaceae</taxon>
        <taxon>Pyxidicoccus</taxon>
    </lineage>
</organism>
<dbReference type="Gene3D" id="3.10.450.50">
    <property type="match status" value="1"/>
</dbReference>
<dbReference type="Pfam" id="PF14534">
    <property type="entry name" value="DUF4440"/>
    <property type="match status" value="1"/>
</dbReference>
<dbReference type="InterPro" id="IPR027843">
    <property type="entry name" value="DUF4440"/>
</dbReference>
<dbReference type="Proteomes" id="UP000662747">
    <property type="component" value="Chromosome"/>
</dbReference>
<proteinExistence type="predicted"/>
<evidence type="ECO:0000256" key="1">
    <source>
        <dbReference type="SAM" id="SignalP"/>
    </source>
</evidence>
<dbReference type="EMBL" id="CP071090">
    <property type="protein sequence ID" value="QSQ20050.1"/>
    <property type="molecule type" value="Genomic_DNA"/>
</dbReference>
<feature type="domain" description="DUF4440" evidence="2">
    <location>
        <begin position="36"/>
        <end position="134"/>
    </location>
</feature>
<dbReference type="SUPFAM" id="SSF54427">
    <property type="entry name" value="NTF2-like"/>
    <property type="match status" value="1"/>
</dbReference>
<evidence type="ECO:0000259" key="2">
    <source>
        <dbReference type="Pfam" id="PF14534"/>
    </source>
</evidence>
<feature type="chain" id="PRO_5046602024" evidence="1">
    <location>
        <begin position="21"/>
        <end position="158"/>
    </location>
</feature>
<accession>A0ABX7NR67</accession>
<protein>
    <submittedName>
        <fullName evidence="3">Nuclear transport factor 2 family protein</fullName>
    </submittedName>
</protein>
<reference evidence="3 4" key="1">
    <citation type="submission" date="2021-02" db="EMBL/GenBank/DDBJ databases">
        <title>De Novo genome assembly of isolated myxobacteria.</title>
        <authorList>
            <person name="Stevens D.C."/>
        </authorList>
    </citation>
    <scope>NUCLEOTIDE SEQUENCE [LARGE SCALE GENOMIC DNA]</scope>
    <source>
        <strain evidence="4">SCPEA02</strain>
    </source>
</reference>
<keyword evidence="4" id="KW-1185">Reference proteome</keyword>